<protein>
    <submittedName>
        <fullName evidence="1">Uncharacterized protein</fullName>
    </submittedName>
</protein>
<organism evidence="1 2">
    <name type="scientific">Larkinella bovis</name>
    <dbReference type="NCBI Taxonomy" id="683041"/>
    <lineage>
        <taxon>Bacteria</taxon>
        <taxon>Pseudomonadati</taxon>
        <taxon>Bacteroidota</taxon>
        <taxon>Cytophagia</taxon>
        <taxon>Cytophagales</taxon>
        <taxon>Spirosomataceae</taxon>
        <taxon>Larkinella</taxon>
    </lineage>
</organism>
<accession>A0ABW0I8Z3</accession>
<sequence length="109" mass="12994">MNPATLEEELHDFRKTFIDFGVIRDQHFVHWNETFATDNKERLIRVVGAVVRYALDNQLPIPFDRLILFFHKGEFDLYFRTVKAYSVWFFDTLEKLLMSPVSLSKPLKL</sequence>
<evidence type="ECO:0000313" key="1">
    <source>
        <dbReference type="EMBL" id="MFC5409008.1"/>
    </source>
</evidence>
<dbReference type="EMBL" id="JBHSMA010000001">
    <property type="protein sequence ID" value="MFC5409008.1"/>
    <property type="molecule type" value="Genomic_DNA"/>
</dbReference>
<comment type="caution">
    <text evidence="1">The sequence shown here is derived from an EMBL/GenBank/DDBJ whole genome shotgun (WGS) entry which is preliminary data.</text>
</comment>
<gene>
    <name evidence="1" type="ORF">ACFPMF_06805</name>
</gene>
<keyword evidence="2" id="KW-1185">Reference proteome</keyword>
<reference evidence="2" key="1">
    <citation type="journal article" date="2019" name="Int. J. Syst. Evol. Microbiol.">
        <title>The Global Catalogue of Microorganisms (GCM) 10K type strain sequencing project: providing services to taxonomists for standard genome sequencing and annotation.</title>
        <authorList>
            <consortium name="The Broad Institute Genomics Platform"/>
            <consortium name="The Broad Institute Genome Sequencing Center for Infectious Disease"/>
            <person name="Wu L."/>
            <person name="Ma J."/>
        </authorList>
    </citation>
    <scope>NUCLEOTIDE SEQUENCE [LARGE SCALE GENOMIC DNA]</scope>
    <source>
        <strain evidence="2">CCUG 55250</strain>
    </source>
</reference>
<name>A0ABW0I8Z3_9BACT</name>
<evidence type="ECO:0000313" key="2">
    <source>
        <dbReference type="Proteomes" id="UP001596106"/>
    </source>
</evidence>
<dbReference type="RefSeq" id="WP_379842490.1">
    <property type="nucleotide sequence ID" value="NZ_JBHSMA010000001.1"/>
</dbReference>
<proteinExistence type="predicted"/>
<dbReference type="Proteomes" id="UP001596106">
    <property type="component" value="Unassembled WGS sequence"/>
</dbReference>